<dbReference type="KEGG" id="lsm:121125305"/>
<reference evidence="3" key="1">
    <citation type="submission" date="2014-05" db="EMBL/GenBank/DDBJ databases">
        <authorList>
            <person name="Chronopoulou M."/>
        </authorList>
    </citation>
    <scope>NUCLEOTIDE SEQUENCE</scope>
    <source>
        <tissue evidence="3">Whole organism</tissue>
    </source>
</reference>
<dbReference type="OMA" id="ICYCHEN"/>
<sequence length="207" mass="22488">MMRPTSILFFLVSLVSIKSSHGIYCLVGKGNASEVLPTDITMDQDEIKSMMKDKGVLKYGSFISRECDNSKDSALKNIEEITKNVKKKIEDGINGLQKIGNSLSETLKLDQKKRKKREDGSDTSAEPSAESSSGFACAKVVMGGNAYRSCVPKVEALKLKCVSGTGLSICYCHENNCNDASEKSVSGALLLFTCSSMALLTLKRFTM</sequence>
<feature type="region of interest" description="Disordered" evidence="1">
    <location>
        <begin position="110"/>
        <end position="130"/>
    </location>
</feature>
<organism evidence="3">
    <name type="scientific">Lepeophtheirus salmonis</name>
    <name type="common">Salmon louse</name>
    <name type="synonym">Caligus salmonis</name>
    <dbReference type="NCBI Taxonomy" id="72036"/>
    <lineage>
        <taxon>Eukaryota</taxon>
        <taxon>Metazoa</taxon>
        <taxon>Ecdysozoa</taxon>
        <taxon>Arthropoda</taxon>
        <taxon>Crustacea</taxon>
        <taxon>Multicrustacea</taxon>
        <taxon>Hexanauplia</taxon>
        <taxon>Copepoda</taxon>
        <taxon>Siphonostomatoida</taxon>
        <taxon>Caligidae</taxon>
        <taxon>Lepeophtheirus</taxon>
    </lineage>
</organism>
<feature type="chain" id="PRO_5005488718" evidence="2">
    <location>
        <begin position="23"/>
        <end position="207"/>
    </location>
</feature>
<dbReference type="GeneID" id="121125305"/>
<dbReference type="AlphaFoldDB" id="A0A0K2UGX6"/>
<evidence type="ECO:0000256" key="2">
    <source>
        <dbReference type="SAM" id="SignalP"/>
    </source>
</evidence>
<evidence type="ECO:0000313" key="3">
    <source>
        <dbReference type="EMBL" id="CDW37453.1"/>
    </source>
</evidence>
<name>A0A0K2UGX6_LEPSM</name>
<protein>
    <submittedName>
        <fullName evidence="3">Uncharacterized protein</fullName>
    </submittedName>
</protein>
<dbReference type="OrthoDB" id="10423411at2759"/>
<keyword evidence="2" id="KW-0732">Signal</keyword>
<evidence type="ECO:0000256" key="1">
    <source>
        <dbReference type="SAM" id="MobiDB-lite"/>
    </source>
</evidence>
<dbReference type="EMBL" id="HACA01020092">
    <property type="protein sequence ID" value="CDW37453.1"/>
    <property type="molecule type" value="Transcribed_RNA"/>
</dbReference>
<proteinExistence type="predicted"/>
<dbReference type="RefSeq" id="XP_040576401.1">
    <property type="nucleotide sequence ID" value="XM_040720467.2"/>
</dbReference>
<feature type="signal peptide" evidence="2">
    <location>
        <begin position="1"/>
        <end position="22"/>
    </location>
</feature>
<accession>A0A0K2UGX6</accession>